<evidence type="ECO:0000256" key="3">
    <source>
        <dbReference type="ARBA" id="ARBA00022833"/>
    </source>
</evidence>
<evidence type="ECO:0000256" key="5">
    <source>
        <dbReference type="PROSITE-ProRule" id="PRU01161"/>
    </source>
</evidence>
<keyword evidence="5" id="KW-0442">Lipid degradation</keyword>
<evidence type="ECO:0000313" key="8">
    <source>
        <dbReference type="Proteomes" id="UP000009097"/>
    </source>
</evidence>
<dbReference type="Gene3D" id="3.40.1090.10">
    <property type="entry name" value="Cytosolic phospholipase A2 catalytic domain"/>
    <property type="match status" value="1"/>
</dbReference>
<keyword evidence="1" id="KW-0479">Metal-binding</keyword>
<feature type="short sequence motif" description="GXGXXG" evidence="5">
    <location>
        <begin position="495"/>
        <end position="500"/>
    </location>
</feature>
<feature type="short sequence motif" description="DGA/G" evidence="5">
    <location>
        <begin position="702"/>
        <end position="704"/>
    </location>
</feature>
<dbReference type="GO" id="GO:0016020">
    <property type="term" value="C:membrane"/>
    <property type="evidence" value="ECO:0007669"/>
    <property type="project" value="TreeGrafter"/>
</dbReference>
<dbReference type="GO" id="GO:0047499">
    <property type="term" value="F:calcium-independent phospholipase A2 activity"/>
    <property type="evidence" value="ECO:0007669"/>
    <property type="project" value="TreeGrafter"/>
</dbReference>
<feature type="active site" description="Proton acceptor" evidence="5">
    <location>
        <position position="702"/>
    </location>
</feature>
<dbReference type="GO" id="GO:0046486">
    <property type="term" value="P:glycerolipid metabolic process"/>
    <property type="evidence" value="ECO:0007669"/>
    <property type="project" value="UniProtKB-ARBA"/>
</dbReference>
<dbReference type="InterPro" id="IPR002641">
    <property type="entry name" value="PNPLA_dom"/>
</dbReference>
<dbReference type="OrthoDB" id="4766886at2759"/>
<evidence type="ECO:0000256" key="4">
    <source>
        <dbReference type="ARBA" id="ARBA00023098"/>
    </source>
</evidence>
<dbReference type="CDD" id="cd07199">
    <property type="entry name" value="Pat17_PNPLA8_PNPLA9_like"/>
    <property type="match status" value="1"/>
</dbReference>
<dbReference type="InterPro" id="IPR016035">
    <property type="entry name" value="Acyl_Trfase/lysoPLipase"/>
</dbReference>
<evidence type="ECO:0000259" key="6">
    <source>
        <dbReference type="PROSITE" id="PS51635"/>
    </source>
</evidence>
<dbReference type="Proteomes" id="UP000009097">
    <property type="component" value="Unassembled WGS sequence"/>
</dbReference>
<dbReference type="AlphaFoldDB" id="A0A0J9W1A8"/>
<dbReference type="SUPFAM" id="SSF52151">
    <property type="entry name" value="FabD/lysophospholipase-like"/>
    <property type="match status" value="1"/>
</dbReference>
<keyword evidence="3" id="KW-0862">Zinc</keyword>
<dbReference type="GO" id="GO:0016042">
    <property type="term" value="P:lipid catabolic process"/>
    <property type="evidence" value="ECO:0007669"/>
    <property type="project" value="UniProtKB-UniRule"/>
</dbReference>
<name>A0A0J9W1A8_FUSO4</name>
<dbReference type="GO" id="GO:0008270">
    <property type="term" value="F:zinc ion binding"/>
    <property type="evidence" value="ECO:0007669"/>
    <property type="project" value="UniProtKB-KW"/>
</dbReference>
<feature type="active site" description="Nucleophile" evidence="5">
    <location>
        <position position="532"/>
    </location>
</feature>
<evidence type="ECO:0000256" key="2">
    <source>
        <dbReference type="ARBA" id="ARBA00022771"/>
    </source>
</evidence>
<proteinExistence type="predicted"/>
<keyword evidence="5" id="KW-0378">Hydrolase</keyword>
<reference evidence="7" key="2">
    <citation type="journal article" date="2010" name="Nature">
        <title>Comparative genomics reveals mobile pathogenicity chromosomes in Fusarium.</title>
        <authorList>
            <person name="Ma L.J."/>
            <person name="van der Does H.C."/>
            <person name="Borkovich K.A."/>
            <person name="Coleman J.J."/>
            <person name="Daboussi M.J."/>
            <person name="Di Pietro A."/>
            <person name="Dufresne M."/>
            <person name="Freitag M."/>
            <person name="Grabherr M."/>
            <person name="Henrissat B."/>
            <person name="Houterman P.M."/>
            <person name="Kang S."/>
            <person name="Shim W.B."/>
            <person name="Woloshuk C."/>
            <person name="Xie X."/>
            <person name="Xu J.R."/>
            <person name="Antoniw J."/>
            <person name="Baker S.E."/>
            <person name="Bluhm B.H."/>
            <person name="Breakspear A."/>
            <person name="Brown D.W."/>
            <person name="Butchko R.A."/>
            <person name="Chapman S."/>
            <person name="Coulson R."/>
            <person name="Coutinho P.M."/>
            <person name="Danchin E.G."/>
            <person name="Diener A."/>
            <person name="Gale L.R."/>
            <person name="Gardiner D.M."/>
            <person name="Goff S."/>
            <person name="Hammond-Kosack K.E."/>
            <person name="Hilburn K."/>
            <person name="Hua-Van A."/>
            <person name="Jonkers W."/>
            <person name="Kazan K."/>
            <person name="Kodira C.D."/>
            <person name="Koehrsen M."/>
            <person name="Kumar L."/>
            <person name="Lee Y.H."/>
            <person name="Li L."/>
            <person name="Manners J.M."/>
            <person name="Miranda-Saavedra D."/>
            <person name="Mukherjee M."/>
            <person name="Park G."/>
            <person name="Park J."/>
            <person name="Park S.Y."/>
            <person name="Proctor R.H."/>
            <person name="Regev A."/>
            <person name="Ruiz-Roldan M.C."/>
            <person name="Sain D."/>
            <person name="Sakthikumar S."/>
            <person name="Sykes S."/>
            <person name="Schwartz D.C."/>
            <person name="Turgeon B.G."/>
            <person name="Wapinski I."/>
            <person name="Yoder O."/>
            <person name="Young S."/>
            <person name="Zeng Q."/>
            <person name="Zhou S."/>
            <person name="Galagan J."/>
            <person name="Cuomo C.A."/>
            <person name="Kistler H.C."/>
            <person name="Rep M."/>
        </authorList>
    </citation>
    <scope>NUCLEOTIDE SEQUENCE [LARGE SCALE GENOMIC DNA]</scope>
    <source>
        <strain evidence="7">4287</strain>
    </source>
</reference>
<dbReference type="PROSITE" id="PS51635">
    <property type="entry name" value="PNPLA"/>
    <property type="match status" value="1"/>
</dbReference>
<dbReference type="RefSeq" id="XP_018254756.1">
    <property type="nucleotide sequence ID" value="XM_018402117.1"/>
</dbReference>
<dbReference type="KEGG" id="fox:FOXG_21762"/>
<organism evidence="7 8">
    <name type="scientific">Fusarium oxysporum f. sp. lycopersici (strain 4287 / CBS 123668 / FGSC 9935 / NRRL 34936)</name>
    <name type="common">Fusarium vascular wilt of tomato</name>
    <dbReference type="NCBI Taxonomy" id="426428"/>
    <lineage>
        <taxon>Eukaryota</taxon>
        <taxon>Fungi</taxon>
        <taxon>Dikarya</taxon>
        <taxon>Ascomycota</taxon>
        <taxon>Pezizomycotina</taxon>
        <taxon>Sordariomycetes</taxon>
        <taxon>Hypocreomycetidae</taxon>
        <taxon>Hypocreales</taxon>
        <taxon>Nectriaceae</taxon>
        <taxon>Fusarium</taxon>
        <taxon>Fusarium oxysporum species complex</taxon>
    </lineage>
</organism>
<dbReference type="Pfam" id="PF01734">
    <property type="entry name" value="Patatin"/>
    <property type="match status" value="1"/>
</dbReference>
<dbReference type="PROSITE" id="PS00518">
    <property type="entry name" value="ZF_RING_1"/>
    <property type="match status" value="1"/>
</dbReference>
<protein>
    <recommendedName>
        <fullName evidence="6">PNPLA domain-containing protein</fullName>
    </recommendedName>
</protein>
<keyword evidence="2" id="KW-0863">Zinc-finger</keyword>
<feature type="short sequence motif" description="GXSXG" evidence="5">
    <location>
        <begin position="530"/>
        <end position="534"/>
    </location>
</feature>
<accession>A0A0J9W1A8</accession>
<feature type="domain" description="PNPLA" evidence="6">
    <location>
        <begin position="491"/>
        <end position="715"/>
    </location>
</feature>
<keyword evidence="4 5" id="KW-0443">Lipid metabolism</keyword>
<reference evidence="7" key="1">
    <citation type="submission" date="2007-04" db="EMBL/GenBank/DDBJ databases">
        <authorList>
            <consortium name="The Broad Institute Genome Sequencing Platform"/>
            <person name="Birren B."/>
            <person name="Lander E."/>
            <person name="Galagan J."/>
            <person name="Nusbaum C."/>
            <person name="Devon K."/>
            <person name="Ma L.-J."/>
            <person name="Jaffe D."/>
            <person name="Butler J."/>
            <person name="Alvarez P."/>
            <person name="Gnerre S."/>
            <person name="Grabherr M."/>
            <person name="Kleber M."/>
            <person name="Mauceli E."/>
            <person name="Brockman W."/>
            <person name="MacCallum I.A."/>
            <person name="Young S."/>
            <person name="LaButti K."/>
            <person name="DeCaprio D."/>
            <person name="Crawford M."/>
            <person name="Koehrsen M."/>
            <person name="Engels R."/>
            <person name="Montgomery P."/>
            <person name="Pearson M."/>
            <person name="Howarth C."/>
            <person name="Larson L."/>
            <person name="White J."/>
            <person name="O'Leary S."/>
            <person name="Kodira C."/>
            <person name="Zeng Q."/>
            <person name="Yandava C."/>
            <person name="Alvarado L."/>
            <person name="Kistler C."/>
            <person name="Shim W.-B."/>
            <person name="Kang S."/>
            <person name="Woloshuk C."/>
        </authorList>
    </citation>
    <scope>NUCLEOTIDE SEQUENCE</scope>
    <source>
        <strain evidence="7">4287</strain>
    </source>
</reference>
<dbReference type="VEuPathDB" id="FungiDB:FOXG_21762"/>
<dbReference type="GeneID" id="28962468"/>
<dbReference type="PANTHER" id="PTHR24185">
    <property type="entry name" value="CALCIUM-INDEPENDENT PHOSPHOLIPASE A2-GAMMA"/>
    <property type="match status" value="1"/>
</dbReference>
<evidence type="ECO:0000313" key="7">
    <source>
        <dbReference type="EMBL" id="KNB16711.1"/>
    </source>
</evidence>
<gene>
    <name evidence="7" type="ORF">FOXG_21762</name>
</gene>
<dbReference type="EMBL" id="DS231720">
    <property type="protein sequence ID" value="KNB16711.1"/>
    <property type="molecule type" value="Genomic_DNA"/>
</dbReference>
<sequence length="968" mass="108475">MSRCRHTCWLKPWSLGIEKGLEVTDRPQRLLKEFENPDAESAGLLVLIGNQSKQAAFKKLSFQTGRIRARAGGEVHLLVSSLKENRRKRIVIADTDASGSQAKLPLLSASACHAVKVYTDMKQQVPEDGLDYENLLRRTLLPSADVVCIFVDDLGGFGESLKRLRFWLQSGPPSTSPVRPHILLVVRQEWRQRHESDLQRFVAEHRSRSIDPSFSSITLVGVPRMSGKSRRRSGGQTRRWQVLSSELSKALETSRQARRRSDSIFSVHHLAHFLQYAASVALSVTAEPFSFVKVSRLHRGIAPDLSDHIRNFLGKFELLKTFRQVAVPLIASSLLLDHYSPGMHPFDCHQVFRELYENACYQASSELKSSFKMLISPSETVRLISCSMFTQFAQSQALGSMRDWHRQQLARNFGILRSIVSNDTCLSCIGRRPQYGFPCGHLVCQNCIRTFSPKSSSDPWEYVPQSCHIYGQPTPGISIRLFPDTSRLRVLSIDGGGIRGSAPIGFLKAIQDEIGIPYYNVQRSFDVKVGTSSGALSVICLDILGWNVDDCMSHLKQFAQQSFIQRSSWFTRLLDRLPLFSNVAWLFQLICTLLADSKYTAEGLEKLLIETYGQNRSTTDISPATAIGAHVGVTLTRARDGSVFLATNYNSATGQAQDSDYRHLELNDGQSQSKWWEVLRCATAAPYYFKPARIGDLGVFQDGGLAVNNPVCIAIREATLLSPDVAEPSVVVSLGTGSASDDDNGSSGILSEKFLPRLSRALWKQTGSKVTWSHLLSHQRADSDTKLFRFDVNFMGEEPLLDEVSMVERVRQTAHDTATRSSSLRRLCRHLRAELFLFELDELHPPYFLRGAYQCAGRIICRLSAHTPEYKEFIRQLCERQAAFRVGAQFLRITYENINTDLCYKVNFTVPTLSSSISIALLEGADEESHINGSPFAIEWLIRRQALNAGFGTSDHRELAHSDLDCVP</sequence>
<dbReference type="GO" id="GO:0019369">
    <property type="term" value="P:arachidonate metabolic process"/>
    <property type="evidence" value="ECO:0007669"/>
    <property type="project" value="TreeGrafter"/>
</dbReference>
<evidence type="ECO:0000256" key="1">
    <source>
        <dbReference type="ARBA" id="ARBA00022723"/>
    </source>
</evidence>
<dbReference type="InterPro" id="IPR017907">
    <property type="entry name" value="Znf_RING_CS"/>
</dbReference>
<dbReference type="PANTHER" id="PTHR24185:SF8">
    <property type="entry name" value="PNPLA DOMAIN-CONTAINING PROTEIN"/>
    <property type="match status" value="1"/>
</dbReference>